<comment type="similarity">
    <text evidence="2 8">Belongs to the SAICAR synthetase family.</text>
</comment>
<dbReference type="NCBIfam" id="NF009251">
    <property type="entry name" value="PRK12607.1"/>
    <property type="match status" value="1"/>
</dbReference>
<dbReference type="PROSITE" id="PS01058">
    <property type="entry name" value="SAICAR_SYNTHETASE_2"/>
    <property type="match status" value="1"/>
</dbReference>
<dbReference type="UniPathway" id="UPA00074">
    <property type="reaction ID" value="UER00131"/>
</dbReference>
<dbReference type="PANTHER" id="PTHR43700:SF1">
    <property type="entry name" value="PHOSPHORIBOSYLAMINOIMIDAZOLE-SUCCINOCARBOXAMIDE SYNTHASE"/>
    <property type="match status" value="1"/>
</dbReference>
<dbReference type="HAMAP" id="MF_00137">
    <property type="entry name" value="SAICAR_synth"/>
    <property type="match status" value="1"/>
</dbReference>
<keyword evidence="6 8" id="KW-0067">ATP-binding</keyword>
<dbReference type="NCBIfam" id="NF010568">
    <property type="entry name" value="PRK13961.1"/>
    <property type="match status" value="1"/>
</dbReference>
<dbReference type="InterPro" id="IPR018236">
    <property type="entry name" value="SAICAR_synthetase_CS"/>
</dbReference>
<dbReference type="AlphaFoldDB" id="A0A7X0DGF4"/>
<evidence type="ECO:0000256" key="2">
    <source>
        <dbReference type="ARBA" id="ARBA00010190"/>
    </source>
</evidence>
<dbReference type="Gene3D" id="3.30.470.20">
    <property type="entry name" value="ATP-grasp fold, B domain"/>
    <property type="match status" value="1"/>
</dbReference>
<dbReference type="GO" id="GO:0006189">
    <property type="term" value="P:'de novo' IMP biosynthetic process"/>
    <property type="evidence" value="ECO:0007669"/>
    <property type="project" value="UniProtKB-UniRule"/>
</dbReference>
<evidence type="ECO:0000313" key="11">
    <source>
        <dbReference type="Proteomes" id="UP000535501"/>
    </source>
</evidence>
<gene>
    <name evidence="8" type="primary">purC</name>
    <name evidence="10" type="ORF">HNQ75_004108</name>
</gene>
<name>A0A7X0DGF4_9HYPH</name>
<dbReference type="CDD" id="cd01414">
    <property type="entry name" value="SAICAR_synt_Sc"/>
    <property type="match status" value="1"/>
</dbReference>
<evidence type="ECO:0000256" key="6">
    <source>
        <dbReference type="ARBA" id="ARBA00022840"/>
    </source>
</evidence>
<accession>A0A7X0DGF4</accession>
<dbReference type="Gene3D" id="3.30.200.20">
    <property type="entry name" value="Phosphorylase Kinase, domain 1"/>
    <property type="match status" value="1"/>
</dbReference>
<dbReference type="PROSITE" id="PS01057">
    <property type="entry name" value="SAICAR_SYNTHETASE_1"/>
    <property type="match status" value="1"/>
</dbReference>
<evidence type="ECO:0000256" key="3">
    <source>
        <dbReference type="ARBA" id="ARBA00022598"/>
    </source>
</evidence>
<dbReference type="Proteomes" id="UP000535501">
    <property type="component" value="Unassembled WGS sequence"/>
</dbReference>
<proteinExistence type="inferred from homology"/>
<evidence type="ECO:0000313" key="10">
    <source>
        <dbReference type="EMBL" id="MBB6182119.1"/>
    </source>
</evidence>
<dbReference type="EMBL" id="JACHEJ010000019">
    <property type="protein sequence ID" value="MBB6182119.1"/>
    <property type="molecule type" value="Genomic_DNA"/>
</dbReference>
<keyword evidence="5 8" id="KW-0658">Purine biosynthesis</keyword>
<sequence>MYGSDGHLVLLGPLVHEDGNLFITVRCPLRVLSEAFIPELPNHYHGKVRENYDLPDGRRIIIATDRLSAFDRILTCIPDKGQVLTQTARYWFDATRDICPNHVLEYPDPNVVVGRRLNILPVEIVVRGYLAGTTGTSLLTLYKQGRRDMYGLALPDGLRDNEMLPDPVITPTSKAFDGGHDEPLTPRQILEQELLTQSQWETLSTCALSLFKRGQDLAAKQGLILADTKYEFGVDADGTIILADEIHTPDSSRYWMADSYPQKFAAGDRPESFDKDFVRAWVADRCDPYRDEIPTIPDTLIEATASVYRSAYERITGRGFQPDLSGATILDRIRQNLQPYF</sequence>
<keyword evidence="4 8" id="KW-0547">Nucleotide-binding</keyword>
<dbReference type="GO" id="GO:0004639">
    <property type="term" value="F:phosphoribosylaminoimidazolesuccinocarboxamide synthase activity"/>
    <property type="evidence" value="ECO:0007669"/>
    <property type="project" value="UniProtKB-UniRule"/>
</dbReference>
<dbReference type="PANTHER" id="PTHR43700">
    <property type="entry name" value="PHOSPHORIBOSYLAMINOIMIDAZOLE-SUCCINOCARBOXAMIDE SYNTHASE"/>
    <property type="match status" value="1"/>
</dbReference>
<evidence type="ECO:0000259" key="9">
    <source>
        <dbReference type="Pfam" id="PF01259"/>
    </source>
</evidence>
<dbReference type="GO" id="GO:0005737">
    <property type="term" value="C:cytoplasm"/>
    <property type="evidence" value="ECO:0007669"/>
    <property type="project" value="TreeGrafter"/>
</dbReference>
<keyword evidence="11" id="KW-1185">Reference proteome</keyword>
<evidence type="ECO:0000256" key="1">
    <source>
        <dbReference type="ARBA" id="ARBA00004672"/>
    </source>
</evidence>
<protein>
    <recommendedName>
        <fullName evidence="8">Phosphoribosylaminoimidazole-succinocarboxamide synthase</fullName>
        <ecNumber evidence="8">6.3.2.6</ecNumber>
    </recommendedName>
    <alternativeName>
        <fullName evidence="8">SAICAR synthetase</fullName>
    </alternativeName>
</protein>
<dbReference type="InterPro" id="IPR028923">
    <property type="entry name" value="SAICAR_synt/ADE2_N"/>
</dbReference>
<comment type="catalytic activity">
    <reaction evidence="7 8">
        <text>5-amino-1-(5-phospho-D-ribosyl)imidazole-4-carboxylate + L-aspartate + ATP = (2S)-2-[5-amino-1-(5-phospho-beta-D-ribosyl)imidazole-4-carboxamido]succinate + ADP + phosphate + 2 H(+)</text>
        <dbReference type="Rhea" id="RHEA:22628"/>
        <dbReference type="ChEBI" id="CHEBI:15378"/>
        <dbReference type="ChEBI" id="CHEBI:29991"/>
        <dbReference type="ChEBI" id="CHEBI:30616"/>
        <dbReference type="ChEBI" id="CHEBI:43474"/>
        <dbReference type="ChEBI" id="CHEBI:58443"/>
        <dbReference type="ChEBI" id="CHEBI:77657"/>
        <dbReference type="ChEBI" id="CHEBI:456216"/>
        <dbReference type="EC" id="6.3.2.6"/>
    </reaction>
</comment>
<dbReference type="EC" id="6.3.2.6" evidence="8"/>
<keyword evidence="3 8" id="KW-0436">Ligase</keyword>
<comment type="caution">
    <text evidence="10">The sequence shown here is derived from an EMBL/GenBank/DDBJ whole genome shotgun (WGS) entry which is preliminary data.</text>
</comment>
<evidence type="ECO:0000256" key="8">
    <source>
        <dbReference type="HAMAP-Rule" id="MF_00137"/>
    </source>
</evidence>
<dbReference type="SUPFAM" id="SSF56104">
    <property type="entry name" value="SAICAR synthase-like"/>
    <property type="match status" value="1"/>
</dbReference>
<comment type="pathway">
    <text evidence="1 8">Purine metabolism; IMP biosynthesis via de novo pathway; 5-amino-1-(5-phospho-D-ribosyl)imidazole-4-carboxamide from 5-amino-1-(5-phospho-D-ribosyl)imidazole-4-carboxylate: step 1/2.</text>
</comment>
<organism evidence="10 11">
    <name type="scientific">Pseudorhizobium flavum</name>
    <dbReference type="NCBI Taxonomy" id="1335061"/>
    <lineage>
        <taxon>Bacteria</taxon>
        <taxon>Pseudomonadati</taxon>
        <taxon>Pseudomonadota</taxon>
        <taxon>Alphaproteobacteria</taxon>
        <taxon>Hyphomicrobiales</taxon>
        <taxon>Rhizobiaceae</taxon>
        <taxon>Rhizobium/Agrobacterium group</taxon>
        <taxon>Pseudorhizobium</taxon>
    </lineage>
</organism>
<evidence type="ECO:0000256" key="4">
    <source>
        <dbReference type="ARBA" id="ARBA00022741"/>
    </source>
</evidence>
<reference evidence="10 11" key="1">
    <citation type="submission" date="2020-08" db="EMBL/GenBank/DDBJ databases">
        <title>Genomic Encyclopedia of Type Strains, Phase IV (KMG-IV): sequencing the most valuable type-strain genomes for metagenomic binning, comparative biology and taxonomic classification.</title>
        <authorList>
            <person name="Goeker M."/>
        </authorList>
    </citation>
    <scope>NUCLEOTIDE SEQUENCE [LARGE SCALE GENOMIC DNA]</scope>
    <source>
        <strain evidence="10 11">DSM 102134</strain>
    </source>
</reference>
<feature type="domain" description="SAICAR synthetase/ADE2 N-terminal" evidence="9">
    <location>
        <begin position="43"/>
        <end position="294"/>
    </location>
</feature>
<dbReference type="GO" id="GO:0005524">
    <property type="term" value="F:ATP binding"/>
    <property type="evidence" value="ECO:0007669"/>
    <property type="project" value="UniProtKB-KW"/>
</dbReference>
<evidence type="ECO:0000256" key="7">
    <source>
        <dbReference type="ARBA" id="ARBA00048475"/>
    </source>
</evidence>
<evidence type="ECO:0000256" key="5">
    <source>
        <dbReference type="ARBA" id="ARBA00022755"/>
    </source>
</evidence>
<dbReference type="Pfam" id="PF01259">
    <property type="entry name" value="SAICAR_synt"/>
    <property type="match status" value="1"/>
</dbReference>